<proteinExistence type="predicted"/>
<evidence type="ECO:0000256" key="1">
    <source>
        <dbReference type="ARBA" id="ARBA00004442"/>
    </source>
</evidence>
<organism evidence="6 7">
    <name type="scientific">Reichenbachiella ulvae</name>
    <dbReference type="NCBI Taxonomy" id="2980104"/>
    <lineage>
        <taxon>Bacteria</taxon>
        <taxon>Pseudomonadati</taxon>
        <taxon>Bacteroidota</taxon>
        <taxon>Cytophagia</taxon>
        <taxon>Cytophagales</taxon>
        <taxon>Reichenbachiellaceae</taxon>
        <taxon>Reichenbachiella</taxon>
    </lineage>
</organism>
<keyword evidence="7" id="KW-1185">Reference proteome</keyword>
<gene>
    <name evidence="6" type="ORF">N7U62_05320</name>
</gene>
<keyword evidence="5" id="KW-0998">Cell outer membrane</keyword>
<keyword evidence="2" id="KW-1134">Transmembrane beta strand</keyword>
<sequence>MKIINITKQITFWLLLLISTWSHSLSGQSLSLDSCLSMAERNYPQIAQYGLISQSTEYSIANAQKGKLPQLSIAGQATYQSDVTQVPGGEAMGVAPLSQDQYQLYGEVVQPLTGLAVINQQKKIIEADGQVSKAELEAKLYAIKQRVSDLFFGVLLIQNQLRQSELTKQDLQAGISRVEASVKYGTSLKSSADVLKAQLITIDQRIIEKESTRDGYLKMLGLFVNQELNSDFELIVPAPTVLASKINRPELSIYTNKMQSIALQDGLLSKTNLPQFSLFMQSGFGRPALNFLSNDFEPYYIGGLRLSWNLSNYYTTKGQRQLFSINKSILESERETFLFNTRLTMANQDVQIVKVEKLIEKDKEIIALREGIVNSSKGQLEHGVITASEYKTVVIDSDEARQNLTLHQIELMKLKNDYKLTSGN</sequence>
<accession>A0ABT3CR74</accession>
<evidence type="ECO:0000256" key="2">
    <source>
        <dbReference type="ARBA" id="ARBA00022452"/>
    </source>
</evidence>
<comment type="subcellular location">
    <subcellularLocation>
        <location evidence="1">Cell outer membrane</location>
    </subcellularLocation>
</comment>
<evidence type="ECO:0000313" key="7">
    <source>
        <dbReference type="Proteomes" id="UP001300692"/>
    </source>
</evidence>
<dbReference type="PANTHER" id="PTHR30026">
    <property type="entry name" value="OUTER MEMBRANE PROTEIN TOLC"/>
    <property type="match status" value="1"/>
</dbReference>
<dbReference type="RefSeq" id="WP_264136856.1">
    <property type="nucleotide sequence ID" value="NZ_JAOYOD010000001.1"/>
</dbReference>
<dbReference type="InterPro" id="IPR051906">
    <property type="entry name" value="TolC-like"/>
</dbReference>
<evidence type="ECO:0000256" key="5">
    <source>
        <dbReference type="ARBA" id="ARBA00023237"/>
    </source>
</evidence>
<dbReference type="Proteomes" id="UP001300692">
    <property type="component" value="Unassembled WGS sequence"/>
</dbReference>
<dbReference type="SUPFAM" id="SSF56954">
    <property type="entry name" value="Outer membrane efflux proteins (OEP)"/>
    <property type="match status" value="1"/>
</dbReference>
<protein>
    <submittedName>
        <fullName evidence="6">TolC family protein</fullName>
    </submittedName>
</protein>
<dbReference type="Gene3D" id="1.20.1600.10">
    <property type="entry name" value="Outer membrane efflux proteins (OEP)"/>
    <property type="match status" value="1"/>
</dbReference>
<reference evidence="6 7" key="1">
    <citation type="submission" date="2022-10" db="EMBL/GenBank/DDBJ databases">
        <title>Comparative genomics and taxonomic characterization of three novel marine species of genus Reichenbachiella exhibiting antioxidant and polysaccharide degradation activities.</title>
        <authorList>
            <person name="Muhammad N."/>
            <person name="Lee Y.-J."/>
            <person name="Ko J."/>
            <person name="Kim S.-G."/>
        </authorList>
    </citation>
    <scope>NUCLEOTIDE SEQUENCE [LARGE SCALE GENOMIC DNA]</scope>
    <source>
        <strain evidence="6 7">ABR2-5</strain>
    </source>
</reference>
<evidence type="ECO:0000256" key="4">
    <source>
        <dbReference type="ARBA" id="ARBA00023136"/>
    </source>
</evidence>
<evidence type="ECO:0000256" key="3">
    <source>
        <dbReference type="ARBA" id="ARBA00022692"/>
    </source>
</evidence>
<evidence type="ECO:0000313" key="6">
    <source>
        <dbReference type="EMBL" id="MCV9386071.1"/>
    </source>
</evidence>
<keyword evidence="3" id="KW-0812">Transmembrane</keyword>
<keyword evidence="4" id="KW-0472">Membrane</keyword>
<comment type="caution">
    <text evidence="6">The sequence shown here is derived from an EMBL/GenBank/DDBJ whole genome shotgun (WGS) entry which is preliminary data.</text>
</comment>
<name>A0ABT3CR74_9BACT</name>
<dbReference type="EMBL" id="JAOYOD010000001">
    <property type="protein sequence ID" value="MCV9386071.1"/>
    <property type="molecule type" value="Genomic_DNA"/>
</dbReference>
<dbReference type="PANTHER" id="PTHR30026:SF20">
    <property type="entry name" value="OUTER MEMBRANE PROTEIN TOLC"/>
    <property type="match status" value="1"/>
</dbReference>